<reference evidence="2 3" key="1">
    <citation type="submission" date="2015-01" db="EMBL/GenBank/DDBJ databases">
        <title>Genome sequencing of Jeotgalibacillus soli.</title>
        <authorList>
            <person name="Goh K.M."/>
            <person name="Chan K.-G."/>
            <person name="Yaakop A.S."/>
            <person name="Ee R."/>
            <person name="Gan H.M."/>
            <person name="Chan C.S."/>
        </authorList>
    </citation>
    <scope>NUCLEOTIDE SEQUENCE [LARGE SCALE GENOMIC DNA]</scope>
    <source>
        <strain evidence="2 3">P9</strain>
    </source>
</reference>
<organism evidence="2 3">
    <name type="scientific">Jeotgalibacillus soli</name>
    <dbReference type="NCBI Taxonomy" id="889306"/>
    <lineage>
        <taxon>Bacteria</taxon>
        <taxon>Bacillati</taxon>
        <taxon>Bacillota</taxon>
        <taxon>Bacilli</taxon>
        <taxon>Bacillales</taxon>
        <taxon>Caryophanaceae</taxon>
        <taxon>Jeotgalibacillus</taxon>
    </lineage>
</organism>
<sequence>MEQNKHIFLVLQSNGLIVIVLFLFTGLPLSRWMNVNERDHTHPPFKAKDL</sequence>
<accession>A0A0C2VN83</accession>
<dbReference type="EMBL" id="JXRP01000018">
    <property type="protein sequence ID" value="KIL45463.1"/>
    <property type="molecule type" value="Genomic_DNA"/>
</dbReference>
<evidence type="ECO:0000313" key="3">
    <source>
        <dbReference type="Proteomes" id="UP000031938"/>
    </source>
</evidence>
<gene>
    <name evidence="2" type="ORF">KP78_30070</name>
</gene>
<keyword evidence="1" id="KW-0812">Transmembrane</keyword>
<keyword evidence="3" id="KW-1185">Reference proteome</keyword>
<proteinExistence type="predicted"/>
<dbReference type="AlphaFoldDB" id="A0A0C2VN83"/>
<name>A0A0C2VN83_9BACL</name>
<comment type="caution">
    <text evidence="2">The sequence shown here is derived from an EMBL/GenBank/DDBJ whole genome shotgun (WGS) entry which is preliminary data.</text>
</comment>
<protein>
    <submittedName>
        <fullName evidence="2">Uncharacterized protein</fullName>
    </submittedName>
</protein>
<dbReference type="RefSeq" id="WP_157841507.1">
    <property type="nucleotide sequence ID" value="NZ_JXRP01000018.1"/>
</dbReference>
<evidence type="ECO:0000256" key="1">
    <source>
        <dbReference type="SAM" id="Phobius"/>
    </source>
</evidence>
<dbReference type="PATRIC" id="fig|889306.3.peg.3017"/>
<keyword evidence="1" id="KW-1133">Transmembrane helix</keyword>
<dbReference type="Proteomes" id="UP000031938">
    <property type="component" value="Unassembled WGS sequence"/>
</dbReference>
<evidence type="ECO:0000313" key="2">
    <source>
        <dbReference type="EMBL" id="KIL45463.1"/>
    </source>
</evidence>
<keyword evidence="1" id="KW-0472">Membrane</keyword>
<feature type="transmembrane region" description="Helical" evidence="1">
    <location>
        <begin position="6"/>
        <end position="29"/>
    </location>
</feature>